<feature type="compositionally biased region" description="Basic and acidic residues" evidence="1">
    <location>
        <begin position="104"/>
        <end position="115"/>
    </location>
</feature>
<evidence type="ECO:0000256" key="1">
    <source>
        <dbReference type="SAM" id="MobiDB-lite"/>
    </source>
</evidence>
<reference evidence="3 4" key="1">
    <citation type="submission" date="2018-07" db="EMBL/GenBank/DDBJ databases">
        <title>Desertimonas flava gen. nov. sp. nov.</title>
        <authorList>
            <person name="Liu S."/>
        </authorList>
    </citation>
    <scope>NUCLEOTIDE SEQUENCE [LARGE SCALE GENOMIC DNA]</scope>
    <source>
        <strain evidence="3 4">16Sb5-5</strain>
    </source>
</reference>
<feature type="region of interest" description="Disordered" evidence="1">
    <location>
        <begin position="102"/>
        <end position="129"/>
    </location>
</feature>
<dbReference type="PANTHER" id="PTHR34109:SF1">
    <property type="entry name" value="VOC DOMAIN-CONTAINING PROTEIN"/>
    <property type="match status" value="1"/>
</dbReference>
<evidence type="ECO:0000313" key="3">
    <source>
        <dbReference type="EMBL" id="RCK69579.1"/>
    </source>
</evidence>
<dbReference type="PANTHER" id="PTHR34109">
    <property type="entry name" value="BNAUNNG04460D PROTEIN-RELATED"/>
    <property type="match status" value="1"/>
</dbReference>
<protein>
    <submittedName>
        <fullName evidence="3">Glyoxalase</fullName>
    </submittedName>
</protein>
<dbReference type="SUPFAM" id="SSF54593">
    <property type="entry name" value="Glyoxalase/Bleomycin resistance protein/Dihydroxybiphenyl dioxygenase"/>
    <property type="match status" value="1"/>
</dbReference>
<proteinExistence type="predicted"/>
<dbReference type="Gene3D" id="3.30.720.110">
    <property type="match status" value="1"/>
</dbReference>
<dbReference type="InterPro" id="IPR037523">
    <property type="entry name" value="VOC_core"/>
</dbReference>
<dbReference type="EMBL" id="QOUI01000005">
    <property type="protein sequence ID" value="RCK69579.1"/>
    <property type="molecule type" value="Genomic_DNA"/>
</dbReference>
<dbReference type="Proteomes" id="UP000252770">
    <property type="component" value="Unassembled WGS sequence"/>
</dbReference>
<dbReference type="Gene3D" id="3.30.720.120">
    <property type="match status" value="1"/>
</dbReference>
<keyword evidence="4" id="KW-1185">Reference proteome</keyword>
<gene>
    <name evidence="3" type="ORF">DT076_08905</name>
</gene>
<accession>A0A367YVL1</accession>
<dbReference type="RefSeq" id="WP_114126340.1">
    <property type="nucleotide sequence ID" value="NZ_QOUI01000005.1"/>
</dbReference>
<dbReference type="AlphaFoldDB" id="A0A367YVL1"/>
<dbReference type="InterPro" id="IPR004360">
    <property type="entry name" value="Glyas_Fos-R_dOase_dom"/>
</dbReference>
<name>A0A367YVL1_9ACTN</name>
<dbReference type="PROSITE" id="PS51819">
    <property type="entry name" value="VOC"/>
    <property type="match status" value="1"/>
</dbReference>
<comment type="caution">
    <text evidence="3">The sequence shown here is derived from an EMBL/GenBank/DDBJ whole genome shotgun (WGS) entry which is preliminary data.</text>
</comment>
<evidence type="ECO:0000259" key="2">
    <source>
        <dbReference type="PROSITE" id="PS51819"/>
    </source>
</evidence>
<feature type="domain" description="VOC" evidence="2">
    <location>
        <begin position="4"/>
        <end position="124"/>
    </location>
</feature>
<evidence type="ECO:0000313" key="4">
    <source>
        <dbReference type="Proteomes" id="UP000252770"/>
    </source>
</evidence>
<dbReference type="InterPro" id="IPR029068">
    <property type="entry name" value="Glyas_Bleomycin-R_OHBP_Dase"/>
</dbReference>
<organism evidence="3 4">
    <name type="scientific">Desertihabitans brevis</name>
    <dbReference type="NCBI Taxonomy" id="2268447"/>
    <lineage>
        <taxon>Bacteria</taxon>
        <taxon>Bacillati</taxon>
        <taxon>Actinomycetota</taxon>
        <taxon>Actinomycetes</taxon>
        <taxon>Propionibacteriales</taxon>
        <taxon>Propionibacteriaceae</taxon>
        <taxon>Desertihabitans</taxon>
    </lineage>
</organism>
<sequence length="129" mass="13853">MSTPTLWLTLQARDAPALIDWYRDVLGFVLTAEHRDGDHVGHAELLTADGVGGLMLGSHVEGREWSIPPGSAHAYVVCADPDALHERAVAAGAEVLRAPSDTDYGSREVTLRDPEGNSWTFGTYPGTGR</sequence>
<dbReference type="Pfam" id="PF00903">
    <property type="entry name" value="Glyoxalase"/>
    <property type="match status" value="1"/>
</dbReference>